<evidence type="ECO:0000313" key="2">
    <source>
        <dbReference type="EMBL" id="KAK7098136.1"/>
    </source>
</evidence>
<evidence type="ECO:0000313" key="3">
    <source>
        <dbReference type="Proteomes" id="UP001374579"/>
    </source>
</evidence>
<dbReference type="Proteomes" id="UP001374579">
    <property type="component" value="Unassembled WGS sequence"/>
</dbReference>
<dbReference type="AlphaFoldDB" id="A0AAN9B3Y3"/>
<keyword evidence="3" id="KW-1185">Reference proteome</keyword>
<dbReference type="EMBL" id="JBAMIC010000012">
    <property type="protein sequence ID" value="KAK7098136.1"/>
    <property type="molecule type" value="Genomic_DNA"/>
</dbReference>
<evidence type="ECO:0000256" key="1">
    <source>
        <dbReference type="SAM" id="SignalP"/>
    </source>
</evidence>
<protein>
    <submittedName>
        <fullName evidence="2">Uncharacterized protein</fullName>
    </submittedName>
</protein>
<gene>
    <name evidence="2" type="ORF">V1264_002496</name>
</gene>
<proteinExistence type="predicted"/>
<sequence length="111" mass="12256">MAAQRVRSPALWGLVACLMSVTRPVAGDSFTLYLLQSSSICLAVSDQARAQSAEKCKNGFVLAWLADVTQLEELGTVLTSGVQYHVAVTYKAGRWQWLCFAMLTLFFCPQY</sequence>
<feature type="signal peptide" evidence="1">
    <location>
        <begin position="1"/>
        <end position="27"/>
    </location>
</feature>
<comment type="caution">
    <text evidence="2">The sequence shown here is derived from an EMBL/GenBank/DDBJ whole genome shotgun (WGS) entry which is preliminary data.</text>
</comment>
<feature type="chain" id="PRO_5042950356" evidence="1">
    <location>
        <begin position="28"/>
        <end position="111"/>
    </location>
</feature>
<name>A0AAN9B3Y3_9CAEN</name>
<accession>A0AAN9B3Y3</accession>
<reference evidence="2 3" key="1">
    <citation type="submission" date="2024-02" db="EMBL/GenBank/DDBJ databases">
        <title>Chromosome-scale genome assembly of the rough periwinkle Littorina saxatilis.</title>
        <authorList>
            <person name="De Jode A."/>
            <person name="Faria R."/>
            <person name="Formenti G."/>
            <person name="Sims Y."/>
            <person name="Smith T.P."/>
            <person name="Tracey A."/>
            <person name="Wood J.M.D."/>
            <person name="Zagrodzka Z.B."/>
            <person name="Johannesson K."/>
            <person name="Butlin R.K."/>
            <person name="Leder E.H."/>
        </authorList>
    </citation>
    <scope>NUCLEOTIDE SEQUENCE [LARGE SCALE GENOMIC DNA]</scope>
    <source>
        <strain evidence="2">Snail1</strain>
        <tissue evidence="2">Muscle</tissue>
    </source>
</reference>
<keyword evidence="1" id="KW-0732">Signal</keyword>
<organism evidence="2 3">
    <name type="scientific">Littorina saxatilis</name>
    <dbReference type="NCBI Taxonomy" id="31220"/>
    <lineage>
        <taxon>Eukaryota</taxon>
        <taxon>Metazoa</taxon>
        <taxon>Spiralia</taxon>
        <taxon>Lophotrochozoa</taxon>
        <taxon>Mollusca</taxon>
        <taxon>Gastropoda</taxon>
        <taxon>Caenogastropoda</taxon>
        <taxon>Littorinimorpha</taxon>
        <taxon>Littorinoidea</taxon>
        <taxon>Littorinidae</taxon>
        <taxon>Littorina</taxon>
    </lineage>
</organism>